<organism evidence="2 3">
    <name type="scientific">Grus japonensis</name>
    <name type="common">Japanese crane</name>
    <name type="synonym">Red-crowned crane</name>
    <dbReference type="NCBI Taxonomy" id="30415"/>
    <lineage>
        <taxon>Eukaryota</taxon>
        <taxon>Metazoa</taxon>
        <taxon>Chordata</taxon>
        <taxon>Craniata</taxon>
        <taxon>Vertebrata</taxon>
        <taxon>Euteleostomi</taxon>
        <taxon>Archelosauria</taxon>
        <taxon>Archosauria</taxon>
        <taxon>Dinosauria</taxon>
        <taxon>Saurischia</taxon>
        <taxon>Theropoda</taxon>
        <taxon>Coelurosauria</taxon>
        <taxon>Aves</taxon>
        <taxon>Neognathae</taxon>
        <taxon>Neoaves</taxon>
        <taxon>Gruiformes</taxon>
        <taxon>Gruidae</taxon>
        <taxon>Grus</taxon>
    </lineage>
</organism>
<evidence type="ECO:0000313" key="3">
    <source>
        <dbReference type="Proteomes" id="UP001623348"/>
    </source>
</evidence>
<protein>
    <submittedName>
        <fullName evidence="2">Uncharacterized protein</fullName>
    </submittedName>
</protein>
<dbReference type="Proteomes" id="UP001623348">
    <property type="component" value="Unassembled WGS sequence"/>
</dbReference>
<sequence length="87" mass="9469">MTSLCTSKSYSHCPCVKGNQQLARTLESHRKPAVITIAMHRHVRFTSTDVEICCMTVANPPEDGGLENIRGTRNEGSAAALKSPEVK</sequence>
<accession>A0ABC9X1D0</accession>
<proteinExistence type="predicted"/>
<comment type="caution">
    <text evidence="2">The sequence shown here is derived from an EMBL/GenBank/DDBJ whole genome shotgun (WGS) entry which is preliminary data.</text>
</comment>
<name>A0ABC9X1D0_GRUJA</name>
<feature type="region of interest" description="Disordered" evidence="1">
    <location>
        <begin position="63"/>
        <end position="87"/>
    </location>
</feature>
<dbReference type="EMBL" id="BAAFJT010000005">
    <property type="protein sequence ID" value="GAB0190672.1"/>
    <property type="molecule type" value="Genomic_DNA"/>
</dbReference>
<evidence type="ECO:0000256" key="1">
    <source>
        <dbReference type="SAM" id="MobiDB-lite"/>
    </source>
</evidence>
<dbReference type="AlphaFoldDB" id="A0ABC9X1D0"/>
<keyword evidence="3" id="KW-1185">Reference proteome</keyword>
<evidence type="ECO:0000313" key="2">
    <source>
        <dbReference type="EMBL" id="GAB0190672.1"/>
    </source>
</evidence>
<gene>
    <name evidence="2" type="ORF">GRJ2_001532500</name>
</gene>
<reference evidence="2 3" key="1">
    <citation type="submission" date="2024-06" db="EMBL/GenBank/DDBJ databases">
        <title>The draft genome of Grus japonensis, version 3.</title>
        <authorList>
            <person name="Nabeshima K."/>
            <person name="Suzuki S."/>
            <person name="Onuma M."/>
        </authorList>
    </citation>
    <scope>NUCLEOTIDE SEQUENCE [LARGE SCALE GENOMIC DNA]</scope>
    <source>
        <strain evidence="2 3">451A</strain>
    </source>
</reference>